<dbReference type="InterPro" id="IPR011989">
    <property type="entry name" value="ARM-like"/>
</dbReference>
<proteinExistence type="predicted"/>
<feature type="domain" description="CLASP N-terminal" evidence="1">
    <location>
        <begin position="342"/>
        <end position="499"/>
    </location>
</feature>
<dbReference type="EMBL" id="JAPFFF010000023">
    <property type="protein sequence ID" value="KAK8852721.1"/>
    <property type="molecule type" value="Genomic_DNA"/>
</dbReference>
<sequence length="523" mass="59122">MNNDSSKLAFGIIQNKLLNLQPDELIGCIEKKLECYSYDPKIQTDFKGLFKFIAQRFESVENNEIVMRAVSVLSNIGGYRLGISVASLLELISPLTIRLLSDAKVEYVKSAVDFYRKVGRILGPRYIFNSFIEPNTGNESMQRSLAVIVHQLINDNPKFDFLPEDFGDGIKNLSNLVGVGPRLANSIKQRVDIAEFDNIEPVDQIPIPLPRKHNRNSLNQMISLKSKETDDCENHLPPKLLTQSSSPNSLFTKMKSQYSRTLPLTSSTRPNTHGPIFQLTPRQQQIRKFNDSPFEESENIREIVNSVRRGIISKEWDERCSSFNLARRVLKYSTDSFNEDDVHAIVTASLEDVVGVRAALSLSAIGAIEELFINKTEEMEMELARVLPVLLKLHAKTAQFFESSLQQCCDIIVNSMPSKRFCSVMISIGESKSPKVQAAMANLYCKSITKCNENKEKFFSKASDEFVNLIKIVNNFLDGSLSPIRESGRDIIHQLYLLYEDDLTKAVHKTLVGNDANRFLQHT</sequence>
<dbReference type="Gene3D" id="1.25.10.10">
    <property type="entry name" value="Leucine-rich Repeat Variant"/>
    <property type="match status" value="1"/>
</dbReference>
<dbReference type="Proteomes" id="UP001470230">
    <property type="component" value="Unassembled WGS sequence"/>
</dbReference>
<dbReference type="InterPro" id="IPR024395">
    <property type="entry name" value="CLASP_N_dom"/>
</dbReference>
<evidence type="ECO:0000259" key="1">
    <source>
        <dbReference type="Pfam" id="PF12348"/>
    </source>
</evidence>
<keyword evidence="3" id="KW-1185">Reference proteome</keyword>
<reference evidence="2 3" key="1">
    <citation type="submission" date="2024-04" db="EMBL/GenBank/DDBJ databases">
        <title>Tritrichomonas musculus Genome.</title>
        <authorList>
            <person name="Alves-Ferreira E."/>
            <person name="Grigg M."/>
            <person name="Lorenzi H."/>
            <person name="Galac M."/>
        </authorList>
    </citation>
    <scope>NUCLEOTIDE SEQUENCE [LARGE SCALE GENOMIC DNA]</scope>
    <source>
        <strain evidence="2 3">EAF2021</strain>
    </source>
</reference>
<comment type="caution">
    <text evidence="2">The sequence shown here is derived from an EMBL/GenBank/DDBJ whole genome shotgun (WGS) entry which is preliminary data.</text>
</comment>
<evidence type="ECO:0000313" key="2">
    <source>
        <dbReference type="EMBL" id="KAK8852721.1"/>
    </source>
</evidence>
<dbReference type="SUPFAM" id="SSF48371">
    <property type="entry name" value="ARM repeat"/>
    <property type="match status" value="1"/>
</dbReference>
<evidence type="ECO:0000313" key="3">
    <source>
        <dbReference type="Proteomes" id="UP001470230"/>
    </source>
</evidence>
<protein>
    <recommendedName>
        <fullName evidence="1">CLASP N-terminal domain-containing protein</fullName>
    </recommendedName>
</protein>
<dbReference type="Pfam" id="PF12348">
    <property type="entry name" value="CLASP_N"/>
    <property type="match status" value="1"/>
</dbReference>
<organism evidence="2 3">
    <name type="scientific">Tritrichomonas musculus</name>
    <dbReference type="NCBI Taxonomy" id="1915356"/>
    <lineage>
        <taxon>Eukaryota</taxon>
        <taxon>Metamonada</taxon>
        <taxon>Parabasalia</taxon>
        <taxon>Tritrichomonadida</taxon>
        <taxon>Tritrichomonadidae</taxon>
        <taxon>Tritrichomonas</taxon>
    </lineage>
</organism>
<gene>
    <name evidence="2" type="ORF">M9Y10_017710</name>
</gene>
<dbReference type="InterPro" id="IPR016024">
    <property type="entry name" value="ARM-type_fold"/>
</dbReference>
<accession>A0ABR2HUD0</accession>
<name>A0ABR2HUD0_9EUKA</name>